<evidence type="ECO:0000313" key="2">
    <source>
        <dbReference type="Proteomes" id="UP000002028"/>
    </source>
</evidence>
<organism evidence="1 2">
    <name type="scientific">Spirosoma linguale (strain ATCC 33905 / DSM 74 / LMG 10896 / Claus 1)</name>
    <dbReference type="NCBI Taxonomy" id="504472"/>
    <lineage>
        <taxon>Bacteria</taxon>
        <taxon>Pseudomonadati</taxon>
        <taxon>Bacteroidota</taxon>
        <taxon>Cytophagia</taxon>
        <taxon>Cytophagales</taxon>
        <taxon>Cytophagaceae</taxon>
        <taxon>Spirosoma</taxon>
    </lineage>
</organism>
<protein>
    <submittedName>
        <fullName evidence="1">Uncharacterized protein</fullName>
    </submittedName>
</protein>
<proteinExistence type="predicted"/>
<evidence type="ECO:0000313" key="1">
    <source>
        <dbReference type="EMBL" id="ADB40289.1"/>
    </source>
</evidence>
<gene>
    <name evidence="1" type="ordered locus">Slin_4307</name>
</gene>
<dbReference type="Proteomes" id="UP000002028">
    <property type="component" value="Chromosome"/>
</dbReference>
<reference evidence="1 2" key="1">
    <citation type="journal article" date="2010" name="Stand. Genomic Sci.">
        <title>Complete genome sequence of Spirosoma linguale type strain (1).</title>
        <authorList>
            <person name="Lail K."/>
            <person name="Sikorski J."/>
            <person name="Saunders E."/>
            <person name="Lapidus A."/>
            <person name="Glavina Del Rio T."/>
            <person name="Copeland A."/>
            <person name="Tice H."/>
            <person name="Cheng J.-F."/>
            <person name="Lucas S."/>
            <person name="Nolan M."/>
            <person name="Bruce D."/>
            <person name="Goodwin L."/>
            <person name="Pitluck S."/>
            <person name="Ivanova N."/>
            <person name="Mavromatis K."/>
            <person name="Ovchinnikova G."/>
            <person name="Pati A."/>
            <person name="Chen A."/>
            <person name="Palaniappan K."/>
            <person name="Land M."/>
            <person name="Hauser L."/>
            <person name="Chang Y.-J."/>
            <person name="Jeffries C.D."/>
            <person name="Chain P."/>
            <person name="Brettin T."/>
            <person name="Detter J.C."/>
            <person name="Schuetze A."/>
            <person name="Rohde M."/>
            <person name="Tindall B.J."/>
            <person name="Goeker M."/>
            <person name="Bristow J."/>
            <person name="Eisen J.A."/>
            <person name="Markowitz V."/>
            <person name="Hugenholtz P."/>
            <person name="Kyrpides N.C."/>
            <person name="Klenk H.-P."/>
            <person name="Chen F."/>
        </authorList>
    </citation>
    <scope>NUCLEOTIDE SEQUENCE [LARGE SCALE GENOMIC DNA]</scope>
    <source>
        <strain evidence="2">ATCC 33905 / DSM 74 / LMG 10896 / Claus 1</strain>
    </source>
</reference>
<dbReference type="AlphaFoldDB" id="D2QLJ9"/>
<dbReference type="KEGG" id="sli:Slin_4307"/>
<dbReference type="HOGENOM" id="CLU_1229250_0_0_10"/>
<accession>D2QLJ9</accession>
<dbReference type="EMBL" id="CP001769">
    <property type="protein sequence ID" value="ADB40289.1"/>
    <property type="molecule type" value="Genomic_DNA"/>
</dbReference>
<dbReference type="RefSeq" id="WP_012928795.1">
    <property type="nucleotide sequence ID" value="NC_013730.1"/>
</dbReference>
<dbReference type="STRING" id="504472.Slin_4307"/>
<name>D2QLJ9_SPILD</name>
<keyword evidence="2" id="KW-1185">Reference proteome</keyword>
<sequence>MDVQQLEEAKSIILEELKQEVWSQAKFFTVFSDSGSSSPQFILYSDSITQKEYDLKEIFTITRIFKKAFLAAKADEKSRFNKVEFEVYSDSTYQVSLTWDDEEVRKNKLAWSNVIPQWVNDRLISLLFSAGYGDEANWQRGVFIFTIQQDKLSFEGTIYNDQTPMIVQVKLPDYLIVGILEHYQITNEGFLKDQWQPWNQLEIRSPHNSLDLDKDITYRLITDKG</sequence>
<dbReference type="eggNOG" id="ENOG502ZNRP">
    <property type="taxonomic scope" value="Bacteria"/>
</dbReference>